<dbReference type="SUPFAM" id="SSF53067">
    <property type="entry name" value="Actin-like ATPase domain"/>
    <property type="match status" value="1"/>
</dbReference>
<keyword evidence="4" id="KW-1003">Cell membrane</keyword>
<evidence type="ECO:0000259" key="12">
    <source>
        <dbReference type="Pfam" id="PF12693"/>
    </source>
</evidence>
<evidence type="ECO:0000256" key="2">
    <source>
        <dbReference type="ARBA" id="ARBA00005318"/>
    </source>
</evidence>
<evidence type="ECO:0000313" key="13">
    <source>
        <dbReference type="EMBL" id="RUO78427.1"/>
    </source>
</evidence>
<dbReference type="RefSeq" id="WP_126826700.1">
    <property type="nucleotide sequence ID" value="NZ_PIQG01000002.1"/>
</dbReference>
<dbReference type="AlphaFoldDB" id="A0A432ZK72"/>
<keyword evidence="3 10" id="KW-0813">Transport</keyword>
<evidence type="ECO:0000256" key="7">
    <source>
        <dbReference type="ARBA" id="ARBA00022927"/>
    </source>
</evidence>
<dbReference type="PIRSF" id="PIRSF015761">
    <property type="entry name" value="Protein_L"/>
    <property type="match status" value="1"/>
</dbReference>
<reference evidence="13 14" key="1">
    <citation type="journal article" date="2011" name="Front. Microbiol.">
        <title>Genomic signatures of strain selection and enhancement in Bacillus atrophaeus var. globigii, a historical biowarfare simulant.</title>
        <authorList>
            <person name="Gibbons H.S."/>
            <person name="Broomall S.M."/>
            <person name="McNew L.A."/>
            <person name="Daligault H."/>
            <person name="Chapman C."/>
            <person name="Bruce D."/>
            <person name="Karavis M."/>
            <person name="Krepps M."/>
            <person name="McGregor P.A."/>
            <person name="Hong C."/>
            <person name="Park K.H."/>
            <person name="Akmal A."/>
            <person name="Feldman A."/>
            <person name="Lin J.S."/>
            <person name="Chang W.E."/>
            <person name="Higgs B.W."/>
            <person name="Demirev P."/>
            <person name="Lindquist J."/>
            <person name="Liem A."/>
            <person name="Fochler E."/>
            <person name="Read T.D."/>
            <person name="Tapia R."/>
            <person name="Johnson S."/>
            <person name="Bishop-Lilly K.A."/>
            <person name="Detter C."/>
            <person name="Han C."/>
            <person name="Sozhamannan S."/>
            <person name="Rosenzweig C.N."/>
            <person name="Skowronski E.W."/>
        </authorList>
    </citation>
    <scope>NUCLEOTIDE SEQUENCE [LARGE SCALE GENOMIC DNA]</scope>
    <source>
        <strain evidence="13 14">PIT1</strain>
    </source>
</reference>
<comment type="function">
    <text evidence="10">Inner membrane component of the type II secretion system required for the energy-dependent secretion of extracellular factors such as proteases and toxins from the periplasm.</text>
</comment>
<evidence type="ECO:0000256" key="3">
    <source>
        <dbReference type="ARBA" id="ARBA00022448"/>
    </source>
</evidence>
<dbReference type="NCBIfam" id="TIGR01709">
    <property type="entry name" value="typeII_sec_gspL"/>
    <property type="match status" value="1"/>
</dbReference>
<evidence type="ECO:0000256" key="4">
    <source>
        <dbReference type="ARBA" id="ARBA00022475"/>
    </source>
</evidence>
<keyword evidence="5" id="KW-0997">Cell inner membrane</keyword>
<dbReference type="InterPro" id="IPR007812">
    <property type="entry name" value="T2SS_protein-GspL"/>
</dbReference>
<dbReference type="InterPro" id="IPR024230">
    <property type="entry name" value="GspL_cyto_dom"/>
</dbReference>
<evidence type="ECO:0000259" key="11">
    <source>
        <dbReference type="Pfam" id="PF05134"/>
    </source>
</evidence>
<dbReference type="InterPro" id="IPR025691">
    <property type="entry name" value="GspL_pp_dom"/>
</dbReference>
<protein>
    <recommendedName>
        <fullName evidence="10">Type II secretion system protein L</fullName>
        <shortName evidence="10">T2SS protein L</shortName>
    </recommendedName>
</protein>
<evidence type="ECO:0000256" key="6">
    <source>
        <dbReference type="ARBA" id="ARBA00022692"/>
    </source>
</evidence>
<keyword evidence="7 10" id="KW-0653">Protein transport</keyword>
<evidence type="ECO:0000256" key="10">
    <source>
        <dbReference type="PIRNR" id="PIRNR015761"/>
    </source>
</evidence>
<feature type="domain" description="GspL periplasmic" evidence="12">
    <location>
        <begin position="280"/>
        <end position="435"/>
    </location>
</feature>
<evidence type="ECO:0000256" key="9">
    <source>
        <dbReference type="ARBA" id="ARBA00023136"/>
    </source>
</evidence>
<name>A0A432ZK72_9GAMM</name>
<dbReference type="InterPro" id="IPR043129">
    <property type="entry name" value="ATPase_NBD"/>
</dbReference>
<sequence length="438" mass="47658">MEQLFIRLPSSPDGKVHWLVWSPAQRELIASGELPNAAALSQLTDKSAQRETTVFVAGESVRMLAAVLPPSSQRMWAQLIPNALEDELAAEIESQHFAWPANFKAKGAEQPLPVATISHEAMRRYQAWLADAGISTDCWYPDFYMLPAPAATNEVSLMELGSSIIVRTGQHSGFCLDLSIVNSLGLAAFLPNFVDDKADGEQKADKGLPLPSLPSVRVITYGLHNINTEEQEGQPLSLQWHAADIEVPLSVVANSTHRNGAINLLQQGYRVAKKRKNGTSLLPWKPTAIAAGLALLFAYAGQVLTYIELGQQREKISQAIEQTYRTAVPGNSPIVNVRVQLQRKIDELGGDAVGGESQALKMLADLQTAFAQAPDLQLELLRFENGQLRLQARASSFSSIENFRNKAEQTTAYSVEQGPVTNQDNGVSGTLIVRAGGQ</sequence>
<gene>
    <name evidence="13" type="primary">gspL</name>
    <name evidence="13" type="ORF">CWI83_05215</name>
</gene>
<dbReference type="Pfam" id="PF05134">
    <property type="entry name" value="T2SSL"/>
    <property type="match status" value="1"/>
</dbReference>
<dbReference type="GO" id="GO:0015627">
    <property type="term" value="C:type II protein secretion system complex"/>
    <property type="evidence" value="ECO:0007669"/>
    <property type="project" value="InterPro"/>
</dbReference>
<dbReference type="OrthoDB" id="7011844at2"/>
<dbReference type="GO" id="GO:0005886">
    <property type="term" value="C:plasma membrane"/>
    <property type="evidence" value="ECO:0007669"/>
    <property type="project" value="UniProtKB-SubCell"/>
</dbReference>
<keyword evidence="9" id="KW-0472">Membrane</keyword>
<evidence type="ECO:0000256" key="8">
    <source>
        <dbReference type="ARBA" id="ARBA00022989"/>
    </source>
</evidence>
<evidence type="ECO:0000256" key="5">
    <source>
        <dbReference type="ARBA" id="ARBA00022519"/>
    </source>
</evidence>
<comment type="caution">
    <text evidence="13">The sequence shown here is derived from an EMBL/GenBank/DDBJ whole genome shotgun (WGS) entry which is preliminary data.</text>
</comment>
<dbReference type="GO" id="GO:0009276">
    <property type="term" value="C:Gram-negative-bacterium-type cell wall"/>
    <property type="evidence" value="ECO:0007669"/>
    <property type="project" value="InterPro"/>
</dbReference>
<dbReference type="GO" id="GO:0015628">
    <property type="term" value="P:protein secretion by the type II secretion system"/>
    <property type="evidence" value="ECO:0007669"/>
    <property type="project" value="InterPro"/>
</dbReference>
<dbReference type="CDD" id="cd24017">
    <property type="entry name" value="ASKHA_T2SSL_N"/>
    <property type="match status" value="1"/>
</dbReference>
<accession>A0A432ZK72</accession>
<proteinExistence type="inferred from homology"/>
<comment type="similarity">
    <text evidence="2 10">Belongs to the GSP L family.</text>
</comment>
<dbReference type="Gene3D" id="3.30.420.380">
    <property type="match status" value="1"/>
</dbReference>
<comment type="subcellular location">
    <subcellularLocation>
        <location evidence="1">Cell inner membrane</location>
        <topology evidence="1">Single-pass membrane protein</topology>
    </subcellularLocation>
</comment>
<dbReference type="Gene3D" id="3.30.1360.100">
    <property type="entry name" value="General secretion pathway protein M, EpsM"/>
    <property type="match status" value="1"/>
</dbReference>
<evidence type="ECO:0000313" key="14">
    <source>
        <dbReference type="Proteomes" id="UP000288279"/>
    </source>
</evidence>
<keyword evidence="8" id="KW-1133">Transmembrane helix</keyword>
<dbReference type="Proteomes" id="UP000288279">
    <property type="component" value="Unassembled WGS sequence"/>
</dbReference>
<keyword evidence="6" id="KW-0812">Transmembrane</keyword>
<keyword evidence="14" id="KW-1185">Reference proteome</keyword>
<evidence type="ECO:0000256" key="1">
    <source>
        <dbReference type="ARBA" id="ARBA00004377"/>
    </source>
</evidence>
<feature type="domain" description="GspL cytoplasmic actin-ATPase-like" evidence="11">
    <location>
        <begin position="4"/>
        <end position="193"/>
    </location>
</feature>
<dbReference type="Pfam" id="PF12693">
    <property type="entry name" value="GspL_C"/>
    <property type="match status" value="1"/>
</dbReference>
<dbReference type="EMBL" id="PIQG01000002">
    <property type="protein sequence ID" value="RUO78427.1"/>
    <property type="molecule type" value="Genomic_DNA"/>
</dbReference>
<organism evidence="13 14">
    <name type="scientific">Pseudidiomarina taiwanensis</name>
    <dbReference type="NCBI Taxonomy" id="337250"/>
    <lineage>
        <taxon>Bacteria</taxon>
        <taxon>Pseudomonadati</taxon>
        <taxon>Pseudomonadota</taxon>
        <taxon>Gammaproteobacteria</taxon>
        <taxon>Alteromonadales</taxon>
        <taxon>Idiomarinaceae</taxon>
        <taxon>Pseudidiomarina</taxon>
    </lineage>
</organism>